<protein>
    <recommendedName>
        <fullName evidence="6 7">Ribonuclease P protein component</fullName>
        <shortName evidence="6">RNase P protein</shortName>
        <shortName evidence="6">RNaseP protein</shortName>
        <ecNumber evidence="6 7">3.1.26.5</ecNumber>
    </recommendedName>
    <alternativeName>
        <fullName evidence="6">Protein C5</fullName>
    </alternativeName>
</protein>
<dbReference type="PANTHER" id="PTHR33992:SF1">
    <property type="entry name" value="RIBONUCLEASE P PROTEIN COMPONENT"/>
    <property type="match status" value="1"/>
</dbReference>
<proteinExistence type="inferred from homology"/>
<dbReference type="GO" id="GO:0000049">
    <property type="term" value="F:tRNA binding"/>
    <property type="evidence" value="ECO:0007669"/>
    <property type="project" value="UniProtKB-UniRule"/>
</dbReference>
<dbReference type="SUPFAM" id="SSF54211">
    <property type="entry name" value="Ribosomal protein S5 domain 2-like"/>
    <property type="match status" value="1"/>
</dbReference>
<dbReference type="InterPro" id="IPR020568">
    <property type="entry name" value="Ribosomal_Su5_D2-typ_SF"/>
</dbReference>
<evidence type="ECO:0000256" key="6">
    <source>
        <dbReference type="HAMAP-Rule" id="MF_00227"/>
    </source>
</evidence>
<dbReference type="EMBL" id="LUKE01000001">
    <property type="protein sequence ID" value="KYG66712.1"/>
    <property type="molecule type" value="Genomic_DNA"/>
</dbReference>
<evidence type="ECO:0000313" key="9">
    <source>
        <dbReference type="Proteomes" id="UP000075320"/>
    </source>
</evidence>
<comment type="function">
    <text evidence="6">RNaseP catalyzes the removal of the 5'-leader sequence from pre-tRNA to produce the mature 5'-terminus. It can also cleave other RNA substrates such as 4.5S RNA. The protein component plays an auxiliary but essential role in vivo by binding to the 5'-leader sequence and broadening the substrate specificity of the ribozyme.</text>
</comment>
<dbReference type="Proteomes" id="UP000075320">
    <property type="component" value="Unassembled WGS sequence"/>
</dbReference>
<comment type="caution">
    <text evidence="8">The sequence shown here is derived from an EMBL/GenBank/DDBJ whole genome shotgun (WGS) entry which is preliminary data.</text>
</comment>
<dbReference type="InterPro" id="IPR014721">
    <property type="entry name" value="Ribsml_uS5_D2-typ_fold_subgr"/>
</dbReference>
<dbReference type="InterPro" id="IPR000100">
    <property type="entry name" value="RNase_P"/>
</dbReference>
<reference evidence="8 9" key="1">
    <citation type="submission" date="2016-03" db="EMBL/GenBank/DDBJ databases">
        <authorList>
            <person name="Ploux O."/>
        </authorList>
    </citation>
    <scope>NUCLEOTIDE SEQUENCE [LARGE SCALE GENOMIC DNA]</scope>
    <source>
        <strain evidence="8 9">R0</strain>
    </source>
</reference>
<keyword evidence="9" id="KW-1185">Reference proteome</keyword>
<sequence length="119" mass="14077">MENSSPQIIKRSSEFLSLKQTGKRYWPTQWLLLNYKKNSEGQLRFGVTASRKVGPAVVRNKLKRWCREYFRAFLVAGKTIEADINIIFKPMDQNFYKGLRYEEFVKGMDRGLESLRKHL</sequence>
<evidence type="ECO:0000256" key="2">
    <source>
        <dbReference type="ARBA" id="ARBA00022722"/>
    </source>
</evidence>
<dbReference type="GO" id="GO:0001682">
    <property type="term" value="P:tRNA 5'-leader removal"/>
    <property type="evidence" value="ECO:0007669"/>
    <property type="project" value="UniProtKB-UniRule"/>
</dbReference>
<evidence type="ECO:0000313" key="8">
    <source>
        <dbReference type="EMBL" id="KYG66712.1"/>
    </source>
</evidence>
<evidence type="ECO:0000256" key="7">
    <source>
        <dbReference type="NCBIfam" id="TIGR00188"/>
    </source>
</evidence>
<dbReference type="PANTHER" id="PTHR33992">
    <property type="entry name" value="RIBONUCLEASE P PROTEIN COMPONENT"/>
    <property type="match status" value="1"/>
</dbReference>
<dbReference type="EC" id="3.1.26.5" evidence="6 7"/>
<dbReference type="Pfam" id="PF00825">
    <property type="entry name" value="Ribonuclease_P"/>
    <property type="match status" value="1"/>
</dbReference>
<keyword evidence="4 6" id="KW-0378">Hydrolase</keyword>
<dbReference type="GO" id="GO:0042781">
    <property type="term" value="F:3'-tRNA processing endoribonuclease activity"/>
    <property type="evidence" value="ECO:0007669"/>
    <property type="project" value="TreeGrafter"/>
</dbReference>
<comment type="subunit">
    <text evidence="6">Consists of a catalytic RNA component (M1 or rnpB) and a protein subunit.</text>
</comment>
<keyword evidence="3 6" id="KW-0255">Endonuclease</keyword>
<comment type="catalytic activity">
    <reaction evidence="6">
        <text>Endonucleolytic cleavage of RNA, removing 5'-extranucleotides from tRNA precursor.</text>
        <dbReference type="EC" id="3.1.26.5"/>
    </reaction>
</comment>
<evidence type="ECO:0000256" key="3">
    <source>
        <dbReference type="ARBA" id="ARBA00022759"/>
    </source>
</evidence>
<evidence type="ECO:0000256" key="1">
    <source>
        <dbReference type="ARBA" id="ARBA00022694"/>
    </source>
</evidence>
<dbReference type="GO" id="GO:0030677">
    <property type="term" value="C:ribonuclease P complex"/>
    <property type="evidence" value="ECO:0007669"/>
    <property type="project" value="TreeGrafter"/>
</dbReference>
<gene>
    <name evidence="6" type="primary">rnpA</name>
    <name evidence="8" type="ORF">AZI86_06615</name>
</gene>
<dbReference type="NCBIfam" id="TIGR00188">
    <property type="entry name" value="rnpA"/>
    <property type="match status" value="1"/>
</dbReference>
<comment type="similarity">
    <text evidence="6">Belongs to the RnpA family.</text>
</comment>
<accession>A0A150WQF3</accession>
<dbReference type="Gene3D" id="3.30.230.10">
    <property type="match status" value="1"/>
</dbReference>
<dbReference type="GO" id="GO:0004526">
    <property type="term" value="F:ribonuclease P activity"/>
    <property type="evidence" value="ECO:0007669"/>
    <property type="project" value="UniProtKB-UniRule"/>
</dbReference>
<keyword evidence="2 6" id="KW-0540">Nuclease</keyword>
<dbReference type="OrthoDB" id="9810867at2"/>
<keyword evidence="1 6" id="KW-0819">tRNA processing</keyword>
<evidence type="ECO:0000256" key="5">
    <source>
        <dbReference type="ARBA" id="ARBA00022884"/>
    </source>
</evidence>
<evidence type="ECO:0000256" key="4">
    <source>
        <dbReference type="ARBA" id="ARBA00022801"/>
    </source>
</evidence>
<dbReference type="HAMAP" id="MF_00227">
    <property type="entry name" value="RNase_P"/>
    <property type="match status" value="1"/>
</dbReference>
<keyword evidence="5 6" id="KW-0694">RNA-binding</keyword>
<dbReference type="RefSeq" id="WP_061834292.1">
    <property type="nucleotide sequence ID" value="NZ_LUKE01000001.1"/>
</dbReference>
<organism evidence="8 9">
    <name type="scientific">Bdellovibrio bacteriovorus</name>
    <dbReference type="NCBI Taxonomy" id="959"/>
    <lineage>
        <taxon>Bacteria</taxon>
        <taxon>Pseudomonadati</taxon>
        <taxon>Bdellovibrionota</taxon>
        <taxon>Bdellovibrionia</taxon>
        <taxon>Bdellovibrionales</taxon>
        <taxon>Pseudobdellovibrionaceae</taxon>
        <taxon>Bdellovibrio</taxon>
    </lineage>
</organism>
<name>A0A150WQF3_BDEBC</name>
<dbReference type="AlphaFoldDB" id="A0A150WQF3"/>